<sequence>MFLFGTFCASCGSDDNEPTNEPGAGGTEVKGDYTATTVVKTVVLKSEWRWESPDIPVCYEDFNRKYGLSLCFGDLMVLPFIRQAGDWNKEIKVYSTGLQYNSFYVIMEDVGEVNNLSEVTKKLSPADNTYTNLLVYPDVQPKHGYAVAFRMENDELKHLRIFITDYTLSEDGSVATITIQYQLY</sequence>
<organism evidence="1 2">
    <name type="scientific">Bacteroides stercoris</name>
    <dbReference type="NCBI Taxonomy" id="46506"/>
    <lineage>
        <taxon>Bacteria</taxon>
        <taxon>Pseudomonadati</taxon>
        <taxon>Bacteroidota</taxon>
        <taxon>Bacteroidia</taxon>
        <taxon>Bacteroidales</taxon>
        <taxon>Bacteroidaceae</taxon>
        <taxon>Bacteroides</taxon>
    </lineage>
</organism>
<comment type="caution">
    <text evidence="1">The sequence shown here is derived from an EMBL/GenBank/DDBJ whole genome shotgun (WGS) entry which is preliminary data.</text>
</comment>
<dbReference type="EMBL" id="QSSV01000014">
    <property type="protein sequence ID" value="RGM12432.1"/>
    <property type="molecule type" value="Genomic_DNA"/>
</dbReference>
<proteinExistence type="predicted"/>
<protein>
    <submittedName>
        <fullName evidence="1">Uncharacterized protein</fullName>
    </submittedName>
</protein>
<name>A0A3E4UMC1_BACSE</name>
<evidence type="ECO:0000313" key="2">
    <source>
        <dbReference type="Proteomes" id="UP000261223"/>
    </source>
</evidence>
<reference evidence="1 2" key="1">
    <citation type="submission" date="2018-08" db="EMBL/GenBank/DDBJ databases">
        <title>A genome reference for cultivated species of the human gut microbiota.</title>
        <authorList>
            <person name="Zou Y."/>
            <person name="Xue W."/>
            <person name="Luo G."/>
        </authorList>
    </citation>
    <scope>NUCLEOTIDE SEQUENCE [LARGE SCALE GENOMIC DNA]</scope>
    <source>
        <strain evidence="1 2">TF03-6</strain>
    </source>
</reference>
<gene>
    <name evidence="1" type="ORF">DXC34_11325</name>
</gene>
<accession>A0A3E4UMC1</accession>
<dbReference type="Proteomes" id="UP000261223">
    <property type="component" value="Unassembled WGS sequence"/>
</dbReference>
<dbReference type="AlphaFoldDB" id="A0A3E4UMC1"/>
<evidence type="ECO:0000313" key="1">
    <source>
        <dbReference type="EMBL" id="RGM12432.1"/>
    </source>
</evidence>